<dbReference type="GO" id="GO:0016787">
    <property type="term" value="F:hydrolase activity"/>
    <property type="evidence" value="ECO:0007669"/>
    <property type="project" value="UniProtKB-KW"/>
</dbReference>
<dbReference type="RefSeq" id="WP_185256858.1">
    <property type="nucleotide sequence ID" value="NZ_AP023368.1"/>
</dbReference>
<keyword evidence="2" id="KW-1185">Reference proteome</keyword>
<keyword evidence="1" id="KW-0378">Hydrolase</keyword>
<dbReference type="InterPro" id="IPR012341">
    <property type="entry name" value="6hp_glycosidase-like_sf"/>
</dbReference>
<dbReference type="SUPFAM" id="SSF48208">
    <property type="entry name" value="Six-hairpin glycosidases"/>
    <property type="match status" value="1"/>
</dbReference>
<evidence type="ECO:0000313" key="2">
    <source>
        <dbReference type="Proteomes" id="UP000515703"/>
    </source>
</evidence>
<dbReference type="PANTHER" id="PTHR31047:SF0">
    <property type="entry name" value="MEIOTICALLY UP-REGULATED GENE 157 PROTEIN"/>
    <property type="match status" value="1"/>
</dbReference>
<reference evidence="1 2" key="2">
    <citation type="submission" date="2020-08" db="EMBL/GenBank/DDBJ databases">
        <authorList>
            <person name="Ueki A."/>
            <person name="Tonouchi A."/>
        </authorList>
    </citation>
    <scope>NUCLEOTIDE SEQUENCE [LARGE SCALE GENOMIC DNA]</scope>
    <source>
        <strain evidence="1 2">CTTW</strain>
    </source>
</reference>
<name>A0A7M3S9K1_9FIRM</name>
<dbReference type="PIRSF" id="PIRSF028846">
    <property type="entry name" value="UCP028846"/>
    <property type="match status" value="1"/>
</dbReference>
<dbReference type="Gene3D" id="1.50.10.10">
    <property type="match status" value="1"/>
</dbReference>
<proteinExistence type="predicted"/>
<accession>A0A7M3S9K1</accession>
<sequence>MLKSIPKILIDRAKELEQYYEKTYPKMAPLVSQCFLNTIETTVKQLEDGSYFVITGDIPAMWLRDSGAQVRHYIKYAKEDSELDTVIRGVLEKQIEFVLLDPYANAFNEAFNGRGHKDETLCNDGVWERKYEVDSLCAPLYLAYRYWKETGTTDIFQENFLKMVKKIIEVFRTEQDHCANSPYYFQRFNCVETDTLPREGKGNVVAPCGMTWSGFRPSDDRCIYGYLVPSNMMAVQALRYAAEIMEAFYSAENTGAECNRLAEEIQKGIEEYAIVDYPEVGKIYAYETDGMGNHVLMDDANSPSLLAIPYLGYADAEDEMYKRTRAFVLSKENPYYFEGTMAKGVGSPHTPDGYVWCIGITMQALTSTNREEIMQCLEMLAKTHGDTNFMHESFNPNKAEEYTRPWFAWANSLLGELLDKLMEEGFFKE</sequence>
<protein>
    <submittedName>
        <fullName evidence="1">Glycosyl hydrolase</fullName>
    </submittedName>
</protein>
<gene>
    <name evidence="1" type="ORF">bsdcttw_43090</name>
</gene>
<dbReference type="PANTHER" id="PTHR31047">
    <property type="entry name" value="MEIOTICALLY UP-REGULATED GENE 157 PROTEIN"/>
    <property type="match status" value="1"/>
</dbReference>
<dbReference type="SMART" id="SM01149">
    <property type="entry name" value="DUF1237"/>
    <property type="match status" value="1"/>
</dbReference>
<dbReference type="KEGG" id="acht:bsdcttw_43090"/>
<dbReference type="AlphaFoldDB" id="A0A7M3S9K1"/>
<evidence type="ECO:0000313" key="1">
    <source>
        <dbReference type="EMBL" id="BCK01269.1"/>
    </source>
</evidence>
<dbReference type="Pfam" id="PF06824">
    <property type="entry name" value="Glyco_hydro_125"/>
    <property type="match status" value="1"/>
</dbReference>
<reference evidence="1 2" key="1">
    <citation type="submission" date="2020-08" db="EMBL/GenBank/DDBJ databases">
        <title>Draft genome sequencing of an Anaerocolumna strain isolated from anoxic soil subjected to BSD treatment.</title>
        <authorList>
            <person name="Uek A."/>
            <person name="Tonouchi A."/>
        </authorList>
    </citation>
    <scope>NUCLEOTIDE SEQUENCE [LARGE SCALE GENOMIC DNA]</scope>
    <source>
        <strain evidence="1 2">CTTW</strain>
    </source>
</reference>
<dbReference type="Proteomes" id="UP000515703">
    <property type="component" value="Chromosome"/>
</dbReference>
<dbReference type="GO" id="GO:0005975">
    <property type="term" value="P:carbohydrate metabolic process"/>
    <property type="evidence" value="ECO:0007669"/>
    <property type="project" value="InterPro"/>
</dbReference>
<dbReference type="InterPro" id="IPR008928">
    <property type="entry name" value="6-hairpin_glycosidase_sf"/>
</dbReference>
<dbReference type="EMBL" id="AP023368">
    <property type="protein sequence ID" value="BCK01269.1"/>
    <property type="molecule type" value="Genomic_DNA"/>
</dbReference>
<dbReference type="InterPro" id="IPR008313">
    <property type="entry name" value="GH125"/>
</dbReference>
<organism evidence="1 2">
    <name type="scientific">Anaerocolumna chitinilytica</name>
    <dbReference type="NCBI Taxonomy" id="1727145"/>
    <lineage>
        <taxon>Bacteria</taxon>
        <taxon>Bacillati</taxon>
        <taxon>Bacillota</taxon>
        <taxon>Clostridia</taxon>
        <taxon>Lachnospirales</taxon>
        <taxon>Lachnospiraceae</taxon>
        <taxon>Anaerocolumna</taxon>
    </lineage>
</organism>